<accession>A0A401KZB5</accession>
<organism evidence="1 2">
    <name type="scientific">Aspergillus awamori</name>
    <name type="common">Black koji mold</name>
    <dbReference type="NCBI Taxonomy" id="105351"/>
    <lineage>
        <taxon>Eukaryota</taxon>
        <taxon>Fungi</taxon>
        <taxon>Dikarya</taxon>
        <taxon>Ascomycota</taxon>
        <taxon>Pezizomycotina</taxon>
        <taxon>Eurotiomycetes</taxon>
        <taxon>Eurotiomycetidae</taxon>
        <taxon>Eurotiales</taxon>
        <taxon>Aspergillaceae</taxon>
        <taxon>Aspergillus</taxon>
    </lineage>
</organism>
<sequence length="295" mass="35084">MSDDGTKAKSHKDLIKCLEKKQAIMEHLGDIKEKVTNLPWCYLSEDFQKHINIKLTFHNLEDHQSTHGKVYFQPYPGHGFPSIPWDEIRLYDFEPGLRAETYRIQKNLDNILASFPPPWEIWLERKFFKENEQVGECFRALYHWYAVKEAETHERTDTPHCTVRILQFTEPEELLMRSEVLCALRYMMHKLTYKRYEDQTIFPVLITSIFPSKVRILQVYFDGKYLHFAKSQLYDLKENDHEKYTLLARWMFPVPCGDVETVNIRGRKLSNAVMEQVEDWKQKQEAMNINASTAK</sequence>
<name>A0A401KZB5_ASPAW</name>
<evidence type="ECO:0000313" key="2">
    <source>
        <dbReference type="Proteomes" id="UP000286921"/>
    </source>
</evidence>
<proteinExistence type="predicted"/>
<gene>
    <name evidence="1" type="ORF">AAWM_07466</name>
</gene>
<dbReference type="EMBL" id="BDHI01000021">
    <property type="protein sequence ID" value="GCB24581.1"/>
    <property type="molecule type" value="Genomic_DNA"/>
</dbReference>
<evidence type="ECO:0000313" key="1">
    <source>
        <dbReference type="EMBL" id="GCB24581.1"/>
    </source>
</evidence>
<dbReference type="Proteomes" id="UP000286921">
    <property type="component" value="Unassembled WGS sequence"/>
</dbReference>
<protein>
    <submittedName>
        <fullName evidence="1">Uncharacterized protein</fullName>
    </submittedName>
</protein>
<keyword evidence="2" id="KW-1185">Reference proteome</keyword>
<comment type="caution">
    <text evidence="1">The sequence shown here is derived from an EMBL/GenBank/DDBJ whole genome shotgun (WGS) entry which is preliminary data.</text>
</comment>
<reference evidence="1 2" key="1">
    <citation type="submission" date="2016-09" db="EMBL/GenBank/DDBJ databases">
        <title>Aspergillus awamori IFM 58123T.</title>
        <authorList>
            <person name="Kusuya Y."/>
            <person name="Shimizu M."/>
            <person name="Takahashi H."/>
            <person name="Yaguchi T."/>
        </authorList>
    </citation>
    <scope>NUCLEOTIDE SEQUENCE [LARGE SCALE GENOMIC DNA]</scope>
    <source>
        <strain evidence="1 2">IFM 58123</strain>
    </source>
</reference>
<dbReference type="AlphaFoldDB" id="A0A401KZB5"/>